<dbReference type="InterPro" id="IPR022209">
    <property type="entry name" value="CWC25"/>
</dbReference>
<dbReference type="GO" id="GO:0000398">
    <property type="term" value="P:mRNA splicing, via spliceosome"/>
    <property type="evidence" value="ECO:0007669"/>
    <property type="project" value="TreeGrafter"/>
</dbReference>
<organism evidence="11 12">
    <name type="scientific">Maudiozyma humilis</name>
    <name type="common">Sour dough yeast</name>
    <name type="synonym">Kazachstania humilis</name>
    <dbReference type="NCBI Taxonomy" id="51915"/>
    <lineage>
        <taxon>Eukaryota</taxon>
        <taxon>Fungi</taxon>
        <taxon>Dikarya</taxon>
        <taxon>Ascomycota</taxon>
        <taxon>Saccharomycotina</taxon>
        <taxon>Saccharomycetes</taxon>
        <taxon>Saccharomycetales</taxon>
        <taxon>Saccharomycetaceae</taxon>
        <taxon>Maudiozyma</taxon>
    </lineage>
</organism>
<dbReference type="Pfam" id="PF10197">
    <property type="entry name" value="Cir_N"/>
    <property type="match status" value="1"/>
</dbReference>
<feature type="domain" description="CBF1-interacting co-repressor CIR N-terminal" evidence="10">
    <location>
        <begin position="11"/>
        <end position="47"/>
    </location>
</feature>
<evidence type="ECO:0000256" key="8">
    <source>
        <dbReference type="ARBA" id="ARBA00023242"/>
    </source>
</evidence>
<evidence type="ECO:0000256" key="6">
    <source>
        <dbReference type="ARBA" id="ARBA00023054"/>
    </source>
</evidence>
<evidence type="ECO:0000256" key="4">
    <source>
        <dbReference type="ARBA" id="ARBA00022664"/>
    </source>
</evidence>
<reference evidence="11 12" key="1">
    <citation type="journal article" date="2023" name="Elife">
        <title>Identification of key yeast species and microbe-microbe interactions impacting larval growth of Drosophila in the wild.</title>
        <authorList>
            <person name="Mure A."/>
            <person name="Sugiura Y."/>
            <person name="Maeda R."/>
            <person name="Honda K."/>
            <person name="Sakurai N."/>
            <person name="Takahashi Y."/>
            <person name="Watada M."/>
            <person name="Katoh T."/>
            <person name="Gotoh A."/>
            <person name="Gotoh Y."/>
            <person name="Taniguchi I."/>
            <person name="Nakamura K."/>
            <person name="Hayashi T."/>
            <person name="Katayama T."/>
            <person name="Uemura T."/>
            <person name="Hattori Y."/>
        </authorList>
    </citation>
    <scope>NUCLEOTIDE SEQUENCE [LARGE SCALE GENOMIC DNA]</scope>
    <source>
        <strain evidence="11 12">KH-74</strain>
    </source>
</reference>
<feature type="compositionally biased region" description="Basic and acidic residues" evidence="9">
    <location>
        <begin position="37"/>
        <end position="51"/>
    </location>
</feature>
<dbReference type="PANTHER" id="PTHR16196">
    <property type="entry name" value="CELL CYCLE CONTROL PROTEIN CWF25"/>
    <property type="match status" value="1"/>
</dbReference>
<feature type="region of interest" description="Disordered" evidence="9">
    <location>
        <begin position="99"/>
        <end position="168"/>
    </location>
</feature>
<keyword evidence="6" id="KW-0175">Coiled coil</keyword>
<dbReference type="InterPro" id="IPR019339">
    <property type="entry name" value="CIR_N_dom"/>
</dbReference>
<feature type="compositionally biased region" description="Basic residues" evidence="9">
    <location>
        <begin position="133"/>
        <end position="150"/>
    </location>
</feature>
<evidence type="ECO:0000256" key="3">
    <source>
        <dbReference type="ARBA" id="ARBA00020646"/>
    </source>
</evidence>
<dbReference type="Pfam" id="PF12542">
    <property type="entry name" value="CWC25"/>
    <property type="match status" value="1"/>
</dbReference>
<feature type="region of interest" description="Disordered" evidence="9">
    <location>
        <begin position="37"/>
        <end position="63"/>
    </location>
</feature>
<dbReference type="Proteomes" id="UP001377567">
    <property type="component" value="Unassembled WGS sequence"/>
</dbReference>
<proteinExistence type="inferred from homology"/>
<evidence type="ECO:0000313" key="12">
    <source>
        <dbReference type="Proteomes" id="UP001377567"/>
    </source>
</evidence>
<evidence type="ECO:0000256" key="1">
    <source>
        <dbReference type="ARBA" id="ARBA00004123"/>
    </source>
</evidence>
<sequence>MAAGDLNLLKSWNPKLMKNRKKVWETEQDLLKEEQKFKERQQELEKERELESLATAGESQKKKKTGLEWMYDDRIGNSENEDYLLGKKKLDANVIKKTTERTKTQDTKEETKKTPVKRTYDYSNDDPMAKFNKMAKAKKGKLAKKPKGKVAKPGNKPAKKQQQGGFDY</sequence>
<protein>
    <recommendedName>
        <fullName evidence="3">Pre-mRNA-splicing factor CWC25</fullName>
    </recommendedName>
</protein>
<keyword evidence="4" id="KW-0507">mRNA processing</keyword>
<keyword evidence="8" id="KW-0539">Nucleus</keyword>
<keyword evidence="12" id="KW-1185">Reference proteome</keyword>
<keyword evidence="7" id="KW-0508">mRNA splicing</keyword>
<evidence type="ECO:0000256" key="5">
    <source>
        <dbReference type="ARBA" id="ARBA00022728"/>
    </source>
</evidence>
<comment type="caution">
    <text evidence="11">The sequence shown here is derived from an EMBL/GenBank/DDBJ whole genome shotgun (WGS) entry which is preliminary data.</text>
</comment>
<evidence type="ECO:0000256" key="9">
    <source>
        <dbReference type="SAM" id="MobiDB-lite"/>
    </source>
</evidence>
<dbReference type="SMART" id="SM01083">
    <property type="entry name" value="Cir_N"/>
    <property type="match status" value="1"/>
</dbReference>
<dbReference type="AlphaFoldDB" id="A0AAV5S4S9"/>
<name>A0AAV5S4S9_MAUHU</name>
<evidence type="ECO:0000259" key="10">
    <source>
        <dbReference type="SMART" id="SM01083"/>
    </source>
</evidence>
<accession>A0AAV5S4S9</accession>
<gene>
    <name evidence="11" type="ORF">DAKH74_054720</name>
</gene>
<comment type="subcellular location">
    <subcellularLocation>
        <location evidence="1">Nucleus</location>
    </subcellularLocation>
</comment>
<dbReference type="GO" id="GO:0005684">
    <property type="term" value="C:U2-type spliceosomal complex"/>
    <property type="evidence" value="ECO:0007669"/>
    <property type="project" value="TreeGrafter"/>
</dbReference>
<dbReference type="EMBL" id="BTGD01000025">
    <property type="protein sequence ID" value="GMM58855.1"/>
    <property type="molecule type" value="Genomic_DNA"/>
</dbReference>
<dbReference type="InterPro" id="IPR051376">
    <property type="entry name" value="CWC25_splicing_factor"/>
</dbReference>
<evidence type="ECO:0000256" key="2">
    <source>
        <dbReference type="ARBA" id="ARBA00006695"/>
    </source>
</evidence>
<evidence type="ECO:0000313" key="11">
    <source>
        <dbReference type="EMBL" id="GMM58855.1"/>
    </source>
</evidence>
<comment type="similarity">
    <text evidence="2">Belongs to the CWC25 family.</text>
</comment>
<keyword evidence="5" id="KW-0747">Spliceosome</keyword>
<dbReference type="PANTHER" id="PTHR16196:SF0">
    <property type="entry name" value="PRE-MRNA-SPLICING FACTOR CWC25 HOMOLOG"/>
    <property type="match status" value="1"/>
</dbReference>
<evidence type="ECO:0000256" key="7">
    <source>
        <dbReference type="ARBA" id="ARBA00023187"/>
    </source>
</evidence>
<feature type="compositionally biased region" description="Basic and acidic residues" evidence="9">
    <location>
        <begin position="99"/>
        <end position="113"/>
    </location>
</feature>